<dbReference type="AlphaFoldDB" id="A0A0F9B7P2"/>
<evidence type="ECO:0000256" key="2">
    <source>
        <dbReference type="ARBA" id="ARBA00006561"/>
    </source>
</evidence>
<dbReference type="PANTHER" id="PTHR43498">
    <property type="entry name" value="FERREDOXIN:COB-COM HETERODISULFIDE REDUCTASE SUBUNIT A"/>
    <property type="match status" value="1"/>
</dbReference>
<dbReference type="EMBL" id="LAZR01042320">
    <property type="protein sequence ID" value="KKL09807.1"/>
    <property type="molecule type" value="Genomic_DNA"/>
</dbReference>
<evidence type="ECO:0000259" key="9">
    <source>
        <dbReference type="PROSITE" id="PS51379"/>
    </source>
</evidence>
<evidence type="ECO:0000256" key="3">
    <source>
        <dbReference type="ARBA" id="ARBA00022485"/>
    </source>
</evidence>
<proteinExistence type="inferred from homology"/>
<dbReference type="InterPro" id="IPR017896">
    <property type="entry name" value="4Fe4S_Fe-S-bd"/>
</dbReference>
<evidence type="ECO:0000256" key="4">
    <source>
        <dbReference type="ARBA" id="ARBA00022723"/>
    </source>
</evidence>
<dbReference type="InterPro" id="IPR039650">
    <property type="entry name" value="HdrA-like"/>
</dbReference>
<evidence type="ECO:0000256" key="7">
    <source>
        <dbReference type="ARBA" id="ARBA00023004"/>
    </source>
</evidence>
<keyword evidence="5" id="KW-0285">Flavoprotein</keyword>
<evidence type="ECO:0000256" key="1">
    <source>
        <dbReference type="ARBA" id="ARBA00001974"/>
    </source>
</evidence>
<dbReference type="GO" id="GO:0051539">
    <property type="term" value="F:4 iron, 4 sulfur cluster binding"/>
    <property type="evidence" value="ECO:0007669"/>
    <property type="project" value="UniProtKB-KW"/>
</dbReference>
<feature type="domain" description="4Fe-4S ferredoxin-type" evidence="9">
    <location>
        <begin position="251"/>
        <end position="280"/>
    </location>
</feature>
<comment type="cofactor">
    <cofactor evidence="1">
        <name>FAD</name>
        <dbReference type="ChEBI" id="CHEBI:57692"/>
    </cofactor>
</comment>
<keyword evidence="3" id="KW-0004">4Fe-4S</keyword>
<keyword evidence="4" id="KW-0479">Metal-binding</keyword>
<dbReference type="GO" id="GO:0046872">
    <property type="term" value="F:metal ion binding"/>
    <property type="evidence" value="ECO:0007669"/>
    <property type="project" value="UniProtKB-KW"/>
</dbReference>
<dbReference type="SUPFAM" id="SSF54862">
    <property type="entry name" value="4Fe-4S ferredoxins"/>
    <property type="match status" value="1"/>
</dbReference>
<keyword evidence="7" id="KW-0408">Iron</keyword>
<keyword evidence="6" id="KW-0560">Oxidoreductase</keyword>
<dbReference type="PROSITE" id="PS51379">
    <property type="entry name" value="4FE4S_FER_2"/>
    <property type="match status" value="2"/>
</dbReference>
<evidence type="ECO:0000256" key="6">
    <source>
        <dbReference type="ARBA" id="ARBA00023002"/>
    </source>
</evidence>
<dbReference type="PANTHER" id="PTHR43498:SF1">
    <property type="entry name" value="COB--COM HETERODISULFIDE REDUCTASE IRON-SULFUR SUBUNIT A"/>
    <property type="match status" value="1"/>
</dbReference>
<dbReference type="SUPFAM" id="SSF51905">
    <property type="entry name" value="FAD/NAD(P)-binding domain"/>
    <property type="match status" value="1"/>
</dbReference>
<dbReference type="Gene3D" id="3.30.70.20">
    <property type="match status" value="1"/>
</dbReference>
<dbReference type="PROSITE" id="PS00198">
    <property type="entry name" value="4FE4S_FER_1"/>
    <property type="match status" value="1"/>
</dbReference>
<reference evidence="10" key="1">
    <citation type="journal article" date="2015" name="Nature">
        <title>Complex archaea that bridge the gap between prokaryotes and eukaryotes.</title>
        <authorList>
            <person name="Spang A."/>
            <person name="Saw J.H."/>
            <person name="Jorgensen S.L."/>
            <person name="Zaremba-Niedzwiedzka K."/>
            <person name="Martijn J."/>
            <person name="Lind A.E."/>
            <person name="van Eijk R."/>
            <person name="Schleper C."/>
            <person name="Guy L."/>
            <person name="Ettema T.J."/>
        </authorList>
    </citation>
    <scope>NUCLEOTIDE SEQUENCE</scope>
</reference>
<evidence type="ECO:0000256" key="8">
    <source>
        <dbReference type="ARBA" id="ARBA00023014"/>
    </source>
</evidence>
<dbReference type="InterPro" id="IPR036188">
    <property type="entry name" value="FAD/NAD-bd_sf"/>
</dbReference>
<evidence type="ECO:0000313" key="10">
    <source>
        <dbReference type="EMBL" id="KKL09807.1"/>
    </source>
</evidence>
<gene>
    <name evidence="10" type="ORF">LCGC14_2562180</name>
</gene>
<organism evidence="10">
    <name type="scientific">marine sediment metagenome</name>
    <dbReference type="NCBI Taxonomy" id="412755"/>
    <lineage>
        <taxon>unclassified sequences</taxon>
        <taxon>metagenomes</taxon>
        <taxon>ecological metagenomes</taxon>
    </lineage>
</organism>
<dbReference type="Pfam" id="PF13187">
    <property type="entry name" value="Fer4_9"/>
    <property type="match status" value="1"/>
</dbReference>
<dbReference type="InterPro" id="IPR017900">
    <property type="entry name" value="4Fe4S_Fe_S_CS"/>
</dbReference>
<evidence type="ECO:0000256" key="5">
    <source>
        <dbReference type="ARBA" id="ARBA00022827"/>
    </source>
</evidence>
<keyword evidence="8" id="KW-0411">Iron-sulfur</keyword>
<sequence length="326" mass="36075">DVGSIIIATGWDMYEPFGEYGYGEFDNVITQVQLERMLAPNGPLEGHVRRISDEKKPEEIVFIQCVGSRVKERTYCSGVCCMLGLKNAKLLKEEFPDASITICYIDIRVNEKGFEEYYQRAKDTDIRMIRGKVGEISEDPETKNINIRVYSSLTDEIIKIDADLVILSSAALPSKGTNEIAKVLNLDTNIYGFLTESHFGLMPQETKTKGIYIAGFAQGPKNIAYSVSQARAAASKVAELTSPGEVEIELITAQVVSEYCISCRRCEKECPKNAIKIDKEIGAFVDTINCDGCGICATCCPTQAIDILYYRDYQLFAEITGLLGGV</sequence>
<name>A0A0F9B7P2_9ZZZZ</name>
<comment type="similarity">
    <text evidence="2">Belongs to the HdrA family.</text>
</comment>
<keyword evidence="5" id="KW-0274">FAD</keyword>
<dbReference type="GO" id="GO:0016491">
    <property type="term" value="F:oxidoreductase activity"/>
    <property type="evidence" value="ECO:0007669"/>
    <property type="project" value="UniProtKB-KW"/>
</dbReference>
<feature type="domain" description="4Fe-4S ferredoxin-type" evidence="9">
    <location>
        <begin position="281"/>
        <end position="310"/>
    </location>
</feature>
<comment type="caution">
    <text evidence="10">The sequence shown here is derived from an EMBL/GenBank/DDBJ whole genome shotgun (WGS) entry which is preliminary data.</text>
</comment>
<protein>
    <recommendedName>
        <fullName evidence="9">4Fe-4S ferredoxin-type domain-containing protein</fullName>
    </recommendedName>
</protein>
<accession>A0A0F9B7P2</accession>
<feature type="non-terminal residue" evidence="10">
    <location>
        <position position="1"/>
    </location>
</feature>